<organism evidence="3 4">
    <name type="scientific">Flammeovirga aprica JL-4</name>
    <dbReference type="NCBI Taxonomy" id="694437"/>
    <lineage>
        <taxon>Bacteria</taxon>
        <taxon>Pseudomonadati</taxon>
        <taxon>Bacteroidota</taxon>
        <taxon>Cytophagia</taxon>
        <taxon>Cytophagales</taxon>
        <taxon>Flammeovirgaceae</taxon>
        <taxon>Flammeovirga</taxon>
    </lineage>
</organism>
<keyword evidence="4" id="KW-1185">Reference proteome</keyword>
<evidence type="ECO:0000313" key="4">
    <source>
        <dbReference type="Proteomes" id="UP000576082"/>
    </source>
</evidence>
<protein>
    <submittedName>
        <fullName evidence="3">T9SS type A sorting domain-containing protein</fullName>
    </submittedName>
</protein>
<dbReference type="NCBIfam" id="NF045524">
    <property type="entry name" value="MXAN_6640_HExxH"/>
    <property type="match status" value="1"/>
</dbReference>
<feature type="domain" description="Secretion system C-terminal sorting" evidence="2">
    <location>
        <begin position="536"/>
        <end position="597"/>
    </location>
</feature>
<keyword evidence="1" id="KW-0732">Signal</keyword>
<feature type="chain" id="PRO_5030626385" evidence="1">
    <location>
        <begin position="20"/>
        <end position="601"/>
    </location>
</feature>
<evidence type="ECO:0000313" key="3">
    <source>
        <dbReference type="EMBL" id="NME67642.1"/>
    </source>
</evidence>
<dbReference type="Pfam" id="PF18962">
    <property type="entry name" value="Por_Secre_tail"/>
    <property type="match status" value="1"/>
</dbReference>
<sequence>MTKIFTTLLLVLSVQFAFAQDDVYSEYLLSKLQELEHDHTSSHGRHHGGKINCGTPLFLEAHRNWGRLNAKAQAAFTASSGRHTYDSPKVYESQYFTLHYTLTGDDAIDATDQDGNNIPDYIDLVATISDNVFKIDIQDRGFNAPPSDSGLGGSNKPDIYIYNLESGVYGTVAPEVNLGDNSATTITETASYTSHMNLRNNYSGFGGSEEENLKVTLAHELSHMIDFGYNYNFPTWFLEAKGAWEEKRIYPNLTDNFQYLTSFVNPDYALDYGSYNIDDNADEKSTRWYSGWLLFQLVYENLEDQTHPFFRKILERGVGYTSDEWGYSFINGELEDLFGIDLNEAHRRFRVTMGLMTSDTNMNEDYVLKDVAKYKNYLKDTYSNDGERYSFLYKDFGPISVESEFSLDASANEMVEYSSATDGNNRLNRLAADYLHFQSKGAENVEIKLTADEDEDVMMDVILFNTTTNKATVLTDSSNHTLTIENPDQYEFKIIVVTRNDDELDGSTDATYQITAKKVGNVTSLVDDLQKITIGPNPTNGLINISYDANTVKNILVHDITGKLKGTFEAKTFNTDVVLDGEKGMYFITLDNGKTFKVIKN</sequence>
<gene>
    <name evidence="3" type="ORF">HHU12_06660</name>
</gene>
<dbReference type="RefSeq" id="WP_169655978.1">
    <property type="nucleotide sequence ID" value="NZ_JABANE010000013.1"/>
</dbReference>
<dbReference type="AlphaFoldDB" id="A0A7X9P270"/>
<accession>A0A7X9P270</accession>
<dbReference type="NCBIfam" id="TIGR04183">
    <property type="entry name" value="Por_Secre_tail"/>
    <property type="match status" value="1"/>
</dbReference>
<reference evidence="3 4" key="1">
    <citation type="submission" date="2020-04" db="EMBL/GenBank/DDBJ databases">
        <title>Flammeovirga sp. SR4, a novel species isolated from seawater.</title>
        <authorList>
            <person name="Wang X."/>
        </authorList>
    </citation>
    <scope>NUCLEOTIDE SEQUENCE [LARGE SCALE GENOMIC DNA]</scope>
    <source>
        <strain evidence="3 4">ATCC 23126</strain>
    </source>
</reference>
<dbReference type="InterPro" id="IPR026444">
    <property type="entry name" value="Secre_tail"/>
</dbReference>
<dbReference type="Proteomes" id="UP000576082">
    <property type="component" value="Unassembled WGS sequence"/>
</dbReference>
<evidence type="ECO:0000259" key="2">
    <source>
        <dbReference type="Pfam" id="PF18962"/>
    </source>
</evidence>
<name>A0A7X9P270_9BACT</name>
<comment type="caution">
    <text evidence="3">The sequence shown here is derived from an EMBL/GenBank/DDBJ whole genome shotgun (WGS) entry which is preliminary data.</text>
</comment>
<evidence type="ECO:0000256" key="1">
    <source>
        <dbReference type="SAM" id="SignalP"/>
    </source>
</evidence>
<proteinExistence type="predicted"/>
<dbReference type="EMBL" id="JABANE010000013">
    <property type="protein sequence ID" value="NME67642.1"/>
    <property type="molecule type" value="Genomic_DNA"/>
</dbReference>
<feature type="signal peptide" evidence="1">
    <location>
        <begin position="1"/>
        <end position="19"/>
    </location>
</feature>